<dbReference type="AlphaFoldDB" id="A0A6J6WMN8"/>
<reference evidence="1" key="1">
    <citation type="submission" date="2020-05" db="EMBL/GenBank/DDBJ databases">
        <authorList>
            <person name="Chiriac C."/>
            <person name="Salcher M."/>
            <person name="Ghai R."/>
            <person name="Kavagutti S V."/>
        </authorList>
    </citation>
    <scope>NUCLEOTIDE SEQUENCE</scope>
</reference>
<evidence type="ECO:0000313" key="1">
    <source>
        <dbReference type="EMBL" id="CAB4785209.1"/>
    </source>
</evidence>
<dbReference type="EMBL" id="CAFAAF010000016">
    <property type="protein sequence ID" value="CAB4785209.1"/>
    <property type="molecule type" value="Genomic_DNA"/>
</dbReference>
<protein>
    <submittedName>
        <fullName evidence="1">Unannotated protein</fullName>
    </submittedName>
</protein>
<organism evidence="1">
    <name type="scientific">freshwater metagenome</name>
    <dbReference type="NCBI Taxonomy" id="449393"/>
    <lineage>
        <taxon>unclassified sequences</taxon>
        <taxon>metagenomes</taxon>
        <taxon>ecological metagenomes</taxon>
    </lineage>
</organism>
<name>A0A6J6WMN8_9ZZZZ</name>
<sequence>MNGFFAPAITRATFSRRAASARGRRICHSRSARNSSGTSITSACTSSGSAMVTAPVSVGSVRTRIALKRAEKTCSGRCTRSKKRESGLKASFTESDASCGISSCCRTGSEERLAKVSEGRRSTGKRFVVATAAPVSIFVAPGPTDAVHANVARRRFMRVNAVVS</sequence>
<proteinExistence type="predicted"/>
<accession>A0A6J6WMN8</accession>
<gene>
    <name evidence="1" type="ORF">UFOPK2978_00188</name>
</gene>